<comment type="similarity">
    <text evidence="2 11">Belongs to the G-protein coupled receptor 1 family.</text>
</comment>
<dbReference type="InterPro" id="IPR000276">
    <property type="entry name" value="GPCR_Rhodpsn"/>
</dbReference>
<dbReference type="PRINTS" id="PR00664">
    <property type="entry name" value="OCTOPAMINER"/>
</dbReference>
<feature type="compositionally biased region" description="Polar residues" evidence="12">
    <location>
        <begin position="285"/>
        <end position="305"/>
    </location>
</feature>
<dbReference type="CDD" id="cd15060">
    <property type="entry name" value="7tmA_tyramine_octopamine_R-like"/>
    <property type="match status" value="1"/>
</dbReference>
<keyword evidence="8 11" id="KW-0675">Receptor</keyword>
<dbReference type="PROSITE" id="PS50262">
    <property type="entry name" value="G_PROTEIN_RECEP_F1_2"/>
    <property type="match status" value="1"/>
</dbReference>
<keyword evidence="4 11" id="KW-0812">Transmembrane</keyword>
<keyword evidence="3" id="KW-1003">Cell membrane</keyword>
<organism evidence="15 16">
    <name type="scientific">Trichonephila clavata</name>
    <name type="common">Joro spider</name>
    <name type="synonym">Nephila clavata</name>
    <dbReference type="NCBI Taxonomy" id="2740835"/>
    <lineage>
        <taxon>Eukaryota</taxon>
        <taxon>Metazoa</taxon>
        <taxon>Ecdysozoa</taxon>
        <taxon>Arthropoda</taxon>
        <taxon>Chelicerata</taxon>
        <taxon>Arachnida</taxon>
        <taxon>Araneae</taxon>
        <taxon>Araneomorphae</taxon>
        <taxon>Entelegynae</taxon>
        <taxon>Araneoidea</taxon>
        <taxon>Nephilidae</taxon>
        <taxon>Trichonephila</taxon>
    </lineage>
</organism>
<dbReference type="PROSITE" id="PS00237">
    <property type="entry name" value="G_PROTEIN_RECEP_F1_1"/>
    <property type="match status" value="1"/>
</dbReference>
<keyword evidence="9" id="KW-0325">Glycoprotein</keyword>
<comment type="subcellular location">
    <subcellularLocation>
        <location evidence="1">Cell membrane</location>
        <topology evidence="1">Multi-pass membrane protein</topology>
    </subcellularLocation>
</comment>
<feature type="transmembrane region" description="Helical" evidence="13">
    <location>
        <begin position="193"/>
        <end position="216"/>
    </location>
</feature>
<dbReference type="SUPFAM" id="SSF81321">
    <property type="entry name" value="Family A G protein-coupled receptor-like"/>
    <property type="match status" value="1"/>
</dbReference>
<feature type="transmembrane region" description="Helical" evidence="13">
    <location>
        <begin position="151"/>
        <end position="172"/>
    </location>
</feature>
<feature type="transmembrane region" description="Helical" evidence="13">
    <location>
        <begin position="236"/>
        <end position="260"/>
    </location>
</feature>
<keyword evidence="16" id="KW-1185">Reference proteome</keyword>
<feature type="compositionally biased region" description="Low complexity" evidence="12">
    <location>
        <begin position="310"/>
        <end position="319"/>
    </location>
</feature>
<evidence type="ECO:0000313" key="16">
    <source>
        <dbReference type="Proteomes" id="UP000887116"/>
    </source>
</evidence>
<gene>
    <name evidence="15" type="ORF">TNCT_24811</name>
</gene>
<dbReference type="InterPro" id="IPR002002">
    <property type="entry name" value="Octopmn_rcpt"/>
</dbReference>
<keyword evidence="7 13" id="KW-0472">Membrane</keyword>
<evidence type="ECO:0000256" key="4">
    <source>
        <dbReference type="ARBA" id="ARBA00022692"/>
    </source>
</evidence>
<feature type="region of interest" description="Disordered" evidence="12">
    <location>
        <begin position="281"/>
        <end position="354"/>
    </location>
</feature>
<dbReference type="Proteomes" id="UP000887116">
    <property type="component" value="Unassembled WGS sequence"/>
</dbReference>
<evidence type="ECO:0000256" key="2">
    <source>
        <dbReference type="ARBA" id="ARBA00010663"/>
    </source>
</evidence>
<evidence type="ECO:0000259" key="14">
    <source>
        <dbReference type="PROSITE" id="PS50262"/>
    </source>
</evidence>
<keyword evidence="5 13" id="KW-1133">Transmembrane helix</keyword>
<keyword evidence="6 11" id="KW-0297">G-protein coupled receptor</keyword>
<dbReference type="GO" id="GO:0005886">
    <property type="term" value="C:plasma membrane"/>
    <property type="evidence" value="ECO:0007669"/>
    <property type="project" value="UniProtKB-SubCell"/>
</dbReference>
<sequence length="460" mass="51349">MWKELEYDASDVNSTLTERASNDTYASQLDLFINVSLMNFSKFSNGSMSGSTQITIGNESSTESDSALLGVAMPQAIGTAVALGVIMIGTMIGNVLVILSVFTYKPLRNVQNIFLVSLAAADIAVAVFVMPFNVAYSILGKWVFGLHMCELWLTCDVLCCTASILNLCAIALDRYWAIHDPINYAQKRTLNRVLCMIFSVWVISTLISVPPLIGWNDWPEEFTSDTPCRLTEERGYVIYSSSGSFFIPLIIMTVVYIKIFQTARNRIRVKAKAAANILNKDGKTAPSSQMPPLKTVSSAVSCSQTKNEESSINCNSSSIEMEEKSSTPQESGTKENQEELSNGPRNGKQDQTNKASTAVLVTVRSYMEQKERICLQKERRAAQVLGIVMGVFVLCWLPFFTMYVILPFCESCYISDDMINFITWLGYMNSALNPVIYTVFNTDFRRSFQRLLCGKGRRRR</sequence>
<evidence type="ECO:0000256" key="12">
    <source>
        <dbReference type="SAM" id="MobiDB-lite"/>
    </source>
</evidence>
<feature type="compositionally biased region" description="Polar residues" evidence="12">
    <location>
        <begin position="339"/>
        <end position="354"/>
    </location>
</feature>
<reference evidence="15" key="1">
    <citation type="submission" date="2020-07" db="EMBL/GenBank/DDBJ databases">
        <title>Multicomponent nature underlies the extraordinary mechanical properties of spider dragline silk.</title>
        <authorList>
            <person name="Kono N."/>
            <person name="Nakamura H."/>
            <person name="Mori M."/>
            <person name="Yoshida Y."/>
            <person name="Ohtoshi R."/>
            <person name="Malay A.D."/>
            <person name="Moran D.A.P."/>
            <person name="Tomita M."/>
            <person name="Numata K."/>
            <person name="Arakawa K."/>
        </authorList>
    </citation>
    <scope>NUCLEOTIDE SEQUENCE</scope>
</reference>
<feature type="domain" description="G-protein coupled receptors family 1 profile" evidence="14">
    <location>
        <begin position="93"/>
        <end position="437"/>
    </location>
</feature>
<evidence type="ECO:0000256" key="5">
    <source>
        <dbReference type="ARBA" id="ARBA00022989"/>
    </source>
</evidence>
<dbReference type="AlphaFoldDB" id="A0A8X6IHA0"/>
<dbReference type="SMART" id="SM01381">
    <property type="entry name" value="7TM_GPCR_Srsx"/>
    <property type="match status" value="1"/>
</dbReference>
<feature type="transmembrane region" description="Helical" evidence="13">
    <location>
        <begin position="384"/>
        <end position="406"/>
    </location>
</feature>
<proteinExistence type="inferred from homology"/>
<comment type="caution">
    <text evidence="15">The sequence shown here is derived from an EMBL/GenBank/DDBJ whole genome shotgun (WGS) entry which is preliminary data.</text>
</comment>
<dbReference type="EMBL" id="BMAO01024302">
    <property type="protein sequence ID" value="GFQ94442.1"/>
    <property type="molecule type" value="Genomic_DNA"/>
</dbReference>
<feature type="transmembrane region" description="Helical" evidence="13">
    <location>
        <begin position="114"/>
        <end position="139"/>
    </location>
</feature>
<name>A0A8X6IHA0_TRICU</name>
<evidence type="ECO:0000256" key="11">
    <source>
        <dbReference type="RuleBase" id="RU000688"/>
    </source>
</evidence>
<feature type="transmembrane region" description="Helical" evidence="13">
    <location>
        <begin position="76"/>
        <end position="102"/>
    </location>
</feature>
<evidence type="ECO:0000256" key="9">
    <source>
        <dbReference type="ARBA" id="ARBA00023180"/>
    </source>
</evidence>
<dbReference type="Pfam" id="PF00001">
    <property type="entry name" value="7tm_1"/>
    <property type="match status" value="1"/>
</dbReference>
<dbReference type="PRINTS" id="PR00237">
    <property type="entry name" value="GPCRRHODOPSN"/>
</dbReference>
<accession>A0A8X6IHA0</accession>
<evidence type="ECO:0000313" key="15">
    <source>
        <dbReference type="EMBL" id="GFQ94442.1"/>
    </source>
</evidence>
<dbReference type="InterPro" id="IPR017452">
    <property type="entry name" value="GPCR_Rhodpsn_7TM"/>
</dbReference>
<dbReference type="PANTHER" id="PTHR24248">
    <property type="entry name" value="ADRENERGIC RECEPTOR-RELATED G-PROTEIN COUPLED RECEPTOR"/>
    <property type="match status" value="1"/>
</dbReference>
<evidence type="ECO:0000256" key="6">
    <source>
        <dbReference type="ARBA" id="ARBA00023040"/>
    </source>
</evidence>
<evidence type="ECO:0000256" key="3">
    <source>
        <dbReference type="ARBA" id="ARBA00022475"/>
    </source>
</evidence>
<dbReference type="PANTHER" id="PTHR24248:SF174">
    <property type="entry name" value="TYRAMINE_OCTOPAMINE RECEPTOR"/>
    <property type="match status" value="1"/>
</dbReference>
<evidence type="ECO:0000256" key="13">
    <source>
        <dbReference type="SAM" id="Phobius"/>
    </source>
</evidence>
<evidence type="ECO:0000256" key="8">
    <source>
        <dbReference type="ARBA" id="ARBA00023170"/>
    </source>
</evidence>
<keyword evidence="10 11" id="KW-0807">Transducer</keyword>
<evidence type="ECO:0000256" key="7">
    <source>
        <dbReference type="ARBA" id="ARBA00023136"/>
    </source>
</evidence>
<evidence type="ECO:0000256" key="1">
    <source>
        <dbReference type="ARBA" id="ARBA00004651"/>
    </source>
</evidence>
<dbReference type="OrthoDB" id="5955450at2759"/>
<dbReference type="GO" id="GO:0004989">
    <property type="term" value="F:octopamine receptor activity"/>
    <property type="evidence" value="ECO:0007669"/>
    <property type="project" value="InterPro"/>
</dbReference>
<evidence type="ECO:0000256" key="10">
    <source>
        <dbReference type="ARBA" id="ARBA00023224"/>
    </source>
</evidence>
<protein>
    <submittedName>
        <fullName evidence="15">Octopamine receptor</fullName>
    </submittedName>
</protein>
<feature type="transmembrane region" description="Helical" evidence="13">
    <location>
        <begin position="418"/>
        <end position="440"/>
    </location>
</feature>
<dbReference type="Gene3D" id="1.20.1070.10">
    <property type="entry name" value="Rhodopsin 7-helix transmembrane proteins"/>
    <property type="match status" value="1"/>
</dbReference>